<gene>
    <name evidence="1" type="ORF">G7Z17_g4617</name>
</gene>
<keyword evidence="2" id="KW-1185">Reference proteome</keyword>
<dbReference type="Proteomes" id="UP000722485">
    <property type="component" value="Unassembled WGS sequence"/>
</dbReference>
<organism evidence="1 2">
    <name type="scientific">Cylindrodendrum hubeiense</name>
    <dbReference type="NCBI Taxonomy" id="595255"/>
    <lineage>
        <taxon>Eukaryota</taxon>
        <taxon>Fungi</taxon>
        <taxon>Dikarya</taxon>
        <taxon>Ascomycota</taxon>
        <taxon>Pezizomycotina</taxon>
        <taxon>Sordariomycetes</taxon>
        <taxon>Hypocreomycetidae</taxon>
        <taxon>Hypocreales</taxon>
        <taxon>Nectriaceae</taxon>
        <taxon>Cylindrodendrum</taxon>
    </lineage>
</organism>
<dbReference type="EMBL" id="JAANBB010000068">
    <property type="protein sequence ID" value="KAF7551988.1"/>
    <property type="molecule type" value="Genomic_DNA"/>
</dbReference>
<evidence type="ECO:0000313" key="1">
    <source>
        <dbReference type="EMBL" id="KAF7551988.1"/>
    </source>
</evidence>
<dbReference type="OrthoDB" id="6365676at2759"/>
<protein>
    <submittedName>
        <fullName evidence="1">Uncharacterized protein</fullName>
    </submittedName>
</protein>
<accession>A0A9P5LGZ8</accession>
<reference evidence="1" key="1">
    <citation type="submission" date="2020-03" db="EMBL/GenBank/DDBJ databases">
        <title>Draft Genome Sequence of Cylindrodendrum hubeiense.</title>
        <authorList>
            <person name="Buettner E."/>
            <person name="Kellner H."/>
        </authorList>
    </citation>
    <scope>NUCLEOTIDE SEQUENCE</scope>
    <source>
        <strain evidence="1">IHI 201604</strain>
    </source>
</reference>
<comment type="caution">
    <text evidence="1">The sequence shown here is derived from an EMBL/GenBank/DDBJ whole genome shotgun (WGS) entry which is preliminary data.</text>
</comment>
<sequence length="345" mass="38605">MEQPYAIVPSRVSLPPEVILLVIESLAPERTNITLPSSHETTKTLLALTRVCQVAAEAASKLLWQFCTHINSLKRLTDFRKALYCLPPGDPRRPTSLFLALYESDPGPPDTAPPSHSNLPVPYPDFDDIRCATAIQGLLLHTAPTLRRLVIHMPRLAQDRDRTFELLLVGYKALVNLEEFVSIGSRFSITGFPRSGAEGDVWATCWPKLRRLTIDISINKNIFKSLARLSDLEMVTFSFLESPTPTASRFRKLLDTEFNAQSMIAGVKERRLRAVGLVGAGCESRSNRSDDTDPGTHVSSIDVVVYDFERRYQNGDVNILRWLERKASNGTLWDVSSFGFEDQCG</sequence>
<dbReference type="AlphaFoldDB" id="A0A9P5LGZ8"/>
<evidence type="ECO:0000313" key="2">
    <source>
        <dbReference type="Proteomes" id="UP000722485"/>
    </source>
</evidence>
<name>A0A9P5LGZ8_9HYPO</name>
<proteinExistence type="predicted"/>